<gene>
    <name evidence="3" type="ORF">CTI12_AA068770</name>
</gene>
<dbReference type="STRING" id="35608.A0A2U1Q6V1"/>
<proteinExistence type="predicted"/>
<name>A0A2U1Q6V1_ARTAN</name>
<dbReference type="SUPFAM" id="SSF56219">
    <property type="entry name" value="DNase I-like"/>
    <property type="match status" value="1"/>
</dbReference>
<accession>A0A2U1Q6V1</accession>
<dbReference type="Gene3D" id="3.60.10.10">
    <property type="entry name" value="Endonuclease/exonuclease/phosphatase"/>
    <property type="match status" value="1"/>
</dbReference>
<dbReference type="Pfam" id="PF14529">
    <property type="entry name" value="Exo_endo_phos_2"/>
    <property type="match status" value="1"/>
</dbReference>
<sequence>MSVSDNIRVKSIWGNYNYEYVESLANGRSGGIISIWDPNVFLLDKSFVFENFVVTKGSWVAAKFDCFVVNIYAPQSEREKLELWNKMVDFMNANKGNYVLCGDFNSTRNSEERMGSSFSLQNASNFNDFISRGNLIDLKMGRHKFTRISPDGLKASRLDRFLVNKLVLDSVPDLMVEALDDIISDHRPLLLKQKPMDFGPSPFKFFNSWITIDGFDKLVKDKWGSVKSNGDLSAFNILKHKLKCLKFVIKAWNKERLSGRNRENITREIAEVDGQISNSNNKEQLAERRKELSHELRVFNLRVNKDMKQQAKVKWALEGDENSKYFHAIINAKRKSGFLKGVKHNGVWIDQPLDVRIALGSILPTNSNGSRVLGLAYIQFLYNPSVWTWNWRRDLRDGHEQNQLQVLLLMLPNTLESGEDYWSWNLEVLG</sequence>
<feature type="coiled-coil region" evidence="1">
    <location>
        <begin position="262"/>
        <end position="302"/>
    </location>
</feature>
<dbReference type="Proteomes" id="UP000245207">
    <property type="component" value="Unassembled WGS sequence"/>
</dbReference>
<comment type="caution">
    <text evidence="3">The sequence shown here is derived from an EMBL/GenBank/DDBJ whole genome shotgun (WGS) entry which is preliminary data.</text>
</comment>
<feature type="domain" description="Endonuclease/exonuclease/phosphatase" evidence="2">
    <location>
        <begin position="67"/>
        <end position="189"/>
    </location>
</feature>
<dbReference type="GO" id="GO:0003824">
    <property type="term" value="F:catalytic activity"/>
    <property type="evidence" value="ECO:0007669"/>
    <property type="project" value="InterPro"/>
</dbReference>
<dbReference type="AlphaFoldDB" id="A0A2U1Q6V1"/>
<evidence type="ECO:0000259" key="2">
    <source>
        <dbReference type="Pfam" id="PF14529"/>
    </source>
</evidence>
<dbReference type="OrthoDB" id="1433577at2759"/>
<evidence type="ECO:0000256" key="1">
    <source>
        <dbReference type="SAM" id="Coils"/>
    </source>
</evidence>
<keyword evidence="1" id="KW-0175">Coiled coil</keyword>
<dbReference type="InterPro" id="IPR036691">
    <property type="entry name" value="Endo/exonu/phosph_ase_sf"/>
</dbReference>
<organism evidence="3 4">
    <name type="scientific">Artemisia annua</name>
    <name type="common">Sweet wormwood</name>
    <dbReference type="NCBI Taxonomy" id="35608"/>
    <lineage>
        <taxon>Eukaryota</taxon>
        <taxon>Viridiplantae</taxon>
        <taxon>Streptophyta</taxon>
        <taxon>Embryophyta</taxon>
        <taxon>Tracheophyta</taxon>
        <taxon>Spermatophyta</taxon>
        <taxon>Magnoliopsida</taxon>
        <taxon>eudicotyledons</taxon>
        <taxon>Gunneridae</taxon>
        <taxon>Pentapetalae</taxon>
        <taxon>asterids</taxon>
        <taxon>campanulids</taxon>
        <taxon>Asterales</taxon>
        <taxon>Asteraceae</taxon>
        <taxon>Asteroideae</taxon>
        <taxon>Anthemideae</taxon>
        <taxon>Artemisiinae</taxon>
        <taxon>Artemisia</taxon>
    </lineage>
</organism>
<keyword evidence="4" id="KW-1185">Reference proteome</keyword>
<dbReference type="EMBL" id="PKPP01000364">
    <property type="protein sequence ID" value="PWA93718.1"/>
    <property type="molecule type" value="Genomic_DNA"/>
</dbReference>
<evidence type="ECO:0000313" key="3">
    <source>
        <dbReference type="EMBL" id="PWA93718.1"/>
    </source>
</evidence>
<reference evidence="3 4" key="1">
    <citation type="journal article" date="2018" name="Mol. Plant">
        <title>The genome of Artemisia annua provides insight into the evolution of Asteraceae family and artemisinin biosynthesis.</title>
        <authorList>
            <person name="Shen Q."/>
            <person name="Zhang L."/>
            <person name="Liao Z."/>
            <person name="Wang S."/>
            <person name="Yan T."/>
            <person name="Shi P."/>
            <person name="Liu M."/>
            <person name="Fu X."/>
            <person name="Pan Q."/>
            <person name="Wang Y."/>
            <person name="Lv Z."/>
            <person name="Lu X."/>
            <person name="Zhang F."/>
            <person name="Jiang W."/>
            <person name="Ma Y."/>
            <person name="Chen M."/>
            <person name="Hao X."/>
            <person name="Li L."/>
            <person name="Tang Y."/>
            <person name="Lv G."/>
            <person name="Zhou Y."/>
            <person name="Sun X."/>
            <person name="Brodelius P.E."/>
            <person name="Rose J.K.C."/>
            <person name="Tang K."/>
        </authorList>
    </citation>
    <scope>NUCLEOTIDE SEQUENCE [LARGE SCALE GENOMIC DNA]</scope>
    <source>
        <strain evidence="4">cv. Huhao1</strain>
        <tissue evidence="3">Leaf</tissue>
    </source>
</reference>
<protein>
    <submittedName>
        <fullName evidence="3">Cytochrome P450</fullName>
    </submittedName>
</protein>
<dbReference type="PANTHER" id="PTHR33710:SF64">
    <property type="entry name" value="ENDONUCLEASE_EXONUCLEASE_PHOSPHATASE DOMAIN-CONTAINING PROTEIN"/>
    <property type="match status" value="1"/>
</dbReference>
<evidence type="ECO:0000313" key="4">
    <source>
        <dbReference type="Proteomes" id="UP000245207"/>
    </source>
</evidence>
<dbReference type="PANTHER" id="PTHR33710">
    <property type="entry name" value="BNAC02G09200D PROTEIN"/>
    <property type="match status" value="1"/>
</dbReference>
<dbReference type="InterPro" id="IPR005135">
    <property type="entry name" value="Endo/exonuclease/phosphatase"/>
</dbReference>